<feature type="domain" description="NAD-dependent epimerase/dehydratase" evidence="2">
    <location>
        <begin position="3"/>
        <end position="243"/>
    </location>
</feature>
<dbReference type="InterPro" id="IPR036291">
    <property type="entry name" value="NAD(P)-bd_dom_sf"/>
</dbReference>
<proteinExistence type="inferred from homology"/>
<evidence type="ECO:0000313" key="3">
    <source>
        <dbReference type="EMBL" id="CAB4133680.1"/>
    </source>
</evidence>
<name>A0A6J5LL77_9CAUD</name>
<dbReference type="SUPFAM" id="SSF51735">
    <property type="entry name" value="NAD(P)-binding Rossmann-fold domains"/>
    <property type="match status" value="1"/>
</dbReference>
<reference evidence="3" key="1">
    <citation type="submission" date="2020-04" db="EMBL/GenBank/DDBJ databases">
        <authorList>
            <person name="Chiriac C."/>
            <person name="Salcher M."/>
            <person name="Ghai R."/>
            <person name="Kavagutti S V."/>
        </authorList>
    </citation>
    <scope>NUCLEOTIDE SEQUENCE</scope>
</reference>
<dbReference type="Pfam" id="PF01370">
    <property type="entry name" value="Epimerase"/>
    <property type="match status" value="1"/>
</dbReference>
<dbReference type="EMBL" id="LR796274">
    <property type="protein sequence ID" value="CAB4133680.1"/>
    <property type="molecule type" value="Genomic_DNA"/>
</dbReference>
<sequence length="324" mass="36887">MKILITGAAGFIGHNVVRFLEKKGHECFGIDNRTNYGFIPKDEQEYLLKERGKRLHAIPHVIDIRDTDKIKAFVGTFSIKTIVHLASFPRQKVVQQDPVTASQTMVTGLINLLEAAVTFKIKRFVYISSSMVYGDFDSDVTEDAPCNPIGQYGIMKYMGEKLVEDYARKYGFEYVIIRPSAVYGEYDVEDRVVSKFMLAAMRGDTLKVKGAGEVLDFTYVEDAAMGITQATLSKNSANKIYNITRSSEQQYTLKDAAELAIQIAGKGSLEIQDRDLSFPKRGRLNITRAINDFGYDPKVNVEEGFRRYYEWFQKSYYWQKKLGE</sequence>
<evidence type="ECO:0000259" key="2">
    <source>
        <dbReference type="Pfam" id="PF01370"/>
    </source>
</evidence>
<gene>
    <name evidence="3" type="ORF">UFOVP257_402</name>
</gene>
<protein>
    <submittedName>
        <fullName evidence="3">WcaG Nucleoside-diphosphate-sugar epimerases</fullName>
    </submittedName>
</protein>
<comment type="similarity">
    <text evidence="1">Belongs to the NAD(P)-dependent epimerase/dehydratase family.</text>
</comment>
<evidence type="ECO:0000256" key="1">
    <source>
        <dbReference type="ARBA" id="ARBA00007637"/>
    </source>
</evidence>
<dbReference type="PANTHER" id="PTHR43000">
    <property type="entry name" value="DTDP-D-GLUCOSE 4,6-DEHYDRATASE-RELATED"/>
    <property type="match status" value="1"/>
</dbReference>
<accession>A0A6J5LL77</accession>
<dbReference type="Gene3D" id="3.40.50.720">
    <property type="entry name" value="NAD(P)-binding Rossmann-like Domain"/>
    <property type="match status" value="1"/>
</dbReference>
<dbReference type="InterPro" id="IPR001509">
    <property type="entry name" value="Epimerase_deHydtase"/>
</dbReference>
<organism evidence="3">
    <name type="scientific">uncultured Caudovirales phage</name>
    <dbReference type="NCBI Taxonomy" id="2100421"/>
    <lineage>
        <taxon>Viruses</taxon>
        <taxon>Duplodnaviria</taxon>
        <taxon>Heunggongvirae</taxon>
        <taxon>Uroviricota</taxon>
        <taxon>Caudoviricetes</taxon>
        <taxon>Peduoviridae</taxon>
        <taxon>Maltschvirus</taxon>
        <taxon>Maltschvirus maltsch</taxon>
    </lineage>
</organism>